<accession>A0A5C5XVT0</accession>
<gene>
    <name evidence="1" type="ORF">CA85_27280</name>
</gene>
<protein>
    <submittedName>
        <fullName evidence="1">Uncharacterized protein</fullName>
    </submittedName>
</protein>
<organism evidence="1 2">
    <name type="scientific">Allorhodopirellula solitaria</name>
    <dbReference type="NCBI Taxonomy" id="2527987"/>
    <lineage>
        <taxon>Bacteria</taxon>
        <taxon>Pseudomonadati</taxon>
        <taxon>Planctomycetota</taxon>
        <taxon>Planctomycetia</taxon>
        <taxon>Pirellulales</taxon>
        <taxon>Pirellulaceae</taxon>
        <taxon>Allorhodopirellula</taxon>
    </lineage>
</organism>
<comment type="caution">
    <text evidence="1">The sequence shown here is derived from an EMBL/GenBank/DDBJ whole genome shotgun (WGS) entry which is preliminary data.</text>
</comment>
<proteinExistence type="predicted"/>
<name>A0A5C5XVT0_9BACT</name>
<dbReference type="AlphaFoldDB" id="A0A5C5XVT0"/>
<reference evidence="1 2" key="1">
    <citation type="submission" date="2019-02" db="EMBL/GenBank/DDBJ databases">
        <title>Deep-cultivation of Planctomycetes and their phenomic and genomic characterization uncovers novel biology.</title>
        <authorList>
            <person name="Wiegand S."/>
            <person name="Jogler M."/>
            <person name="Boedeker C."/>
            <person name="Pinto D."/>
            <person name="Vollmers J."/>
            <person name="Rivas-Marin E."/>
            <person name="Kohn T."/>
            <person name="Peeters S.H."/>
            <person name="Heuer A."/>
            <person name="Rast P."/>
            <person name="Oberbeckmann S."/>
            <person name="Bunk B."/>
            <person name="Jeske O."/>
            <person name="Meyerdierks A."/>
            <person name="Storesund J.E."/>
            <person name="Kallscheuer N."/>
            <person name="Luecker S."/>
            <person name="Lage O.M."/>
            <person name="Pohl T."/>
            <person name="Merkel B.J."/>
            <person name="Hornburger P."/>
            <person name="Mueller R.-W."/>
            <person name="Bruemmer F."/>
            <person name="Labrenz M."/>
            <person name="Spormann A.M."/>
            <person name="Op Den Camp H."/>
            <person name="Overmann J."/>
            <person name="Amann R."/>
            <person name="Jetten M.S.M."/>
            <person name="Mascher T."/>
            <person name="Medema M.H."/>
            <person name="Devos D.P."/>
            <person name="Kaster A.-K."/>
            <person name="Ovreas L."/>
            <person name="Rohde M."/>
            <person name="Galperin M.Y."/>
            <person name="Jogler C."/>
        </authorList>
    </citation>
    <scope>NUCLEOTIDE SEQUENCE [LARGE SCALE GENOMIC DNA]</scope>
    <source>
        <strain evidence="1 2">CA85</strain>
    </source>
</reference>
<evidence type="ECO:0000313" key="1">
    <source>
        <dbReference type="EMBL" id="TWT66631.1"/>
    </source>
</evidence>
<evidence type="ECO:0000313" key="2">
    <source>
        <dbReference type="Proteomes" id="UP000318053"/>
    </source>
</evidence>
<sequence>MINRCVLADTATRLILIPTVFTMSYWNCLFANLLIVTALCSASNALDVVSDSRRDAQSDCQSVVAALRDGATIELVAVIRIDDAGNIAWQPDGCMTEISDDWPDVLRVKNDNPSHGFLFKFDGFKKGRGIGWDTRLTTPLPGKLLKGFVSVTGKFPKVRSTDIRVGVLGEWGPWQPVEVDGSITSRVNVAGPSTALYTSIDSLNVMGKSKPLVAPNREEGSQPLASLAEYEVVAVDSQGQRHRRKGVGVWKDTQAPYFDLSKIDLSSFEFRLRPYTQWVEFKNVPLEAPVPDVEVGVTEL</sequence>
<keyword evidence="2" id="KW-1185">Reference proteome</keyword>
<dbReference type="Proteomes" id="UP000318053">
    <property type="component" value="Unassembled WGS sequence"/>
</dbReference>
<dbReference type="EMBL" id="SJPK01000005">
    <property type="protein sequence ID" value="TWT66631.1"/>
    <property type="molecule type" value="Genomic_DNA"/>
</dbReference>